<gene>
    <name evidence="1" type="ORF">FS320_11640</name>
</gene>
<comment type="caution">
    <text evidence="1">The sequence shown here is derived from an EMBL/GenBank/DDBJ whole genome shotgun (WGS) entry which is preliminary data.</text>
</comment>
<name>A0A5N7MGN8_9HYPH</name>
<evidence type="ECO:0000313" key="1">
    <source>
        <dbReference type="EMBL" id="MPR25860.1"/>
    </source>
</evidence>
<organism evidence="1 2">
    <name type="scientific">Microvirga tunisiensis</name>
    <dbReference type="NCBI Taxonomy" id="2108360"/>
    <lineage>
        <taxon>Bacteria</taxon>
        <taxon>Pseudomonadati</taxon>
        <taxon>Pseudomonadota</taxon>
        <taxon>Alphaproteobacteria</taxon>
        <taxon>Hyphomicrobiales</taxon>
        <taxon>Methylobacteriaceae</taxon>
        <taxon>Microvirga</taxon>
    </lineage>
</organism>
<dbReference type="Proteomes" id="UP000403266">
    <property type="component" value="Unassembled WGS sequence"/>
</dbReference>
<reference evidence="1 2" key="1">
    <citation type="journal article" date="2019" name="Syst. Appl. Microbiol.">
        <title>Microvirga tunisiensis sp. nov., a root nodule symbiotic bacterium isolated from Lupinus micranthus and L. luteus grown in Northern Tunisia.</title>
        <authorList>
            <person name="Msaddak A."/>
            <person name="Rejili M."/>
            <person name="Duran D."/>
            <person name="Mars M."/>
            <person name="Palacios J.M."/>
            <person name="Ruiz-Argueso T."/>
            <person name="Rey L."/>
            <person name="Imperial J."/>
        </authorList>
    </citation>
    <scope>NUCLEOTIDE SEQUENCE [LARGE SCALE GENOMIC DNA]</scope>
    <source>
        <strain evidence="1 2">Lmie10</strain>
    </source>
</reference>
<dbReference type="EMBL" id="VOSK01000033">
    <property type="protein sequence ID" value="MPR25860.1"/>
    <property type="molecule type" value="Genomic_DNA"/>
</dbReference>
<keyword evidence="2" id="KW-1185">Reference proteome</keyword>
<accession>A0A5N7MGN8</accession>
<dbReference type="AlphaFoldDB" id="A0A5N7MGN8"/>
<proteinExistence type="predicted"/>
<protein>
    <submittedName>
        <fullName evidence="1">Uncharacterized protein</fullName>
    </submittedName>
</protein>
<dbReference type="RefSeq" id="WP_152711629.1">
    <property type="nucleotide sequence ID" value="NZ_VOSJ01000030.1"/>
</dbReference>
<sequence>MSSPKIRAGEFAILAGLSVSENAVGARAGEGHITDAFPPFAEASSGELIHITFDPVLVHDRGWRTEPRID</sequence>
<evidence type="ECO:0000313" key="2">
    <source>
        <dbReference type="Proteomes" id="UP000403266"/>
    </source>
</evidence>